<organism evidence="1 2">
    <name type="scientific">Quillaja saponaria</name>
    <name type="common">Soap bark tree</name>
    <dbReference type="NCBI Taxonomy" id="32244"/>
    <lineage>
        <taxon>Eukaryota</taxon>
        <taxon>Viridiplantae</taxon>
        <taxon>Streptophyta</taxon>
        <taxon>Embryophyta</taxon>
        <taxon>Tracheophyta</taxon>
        <taxon>Spermatophyta</taxon>
        <taxon>Magnoliopsida</taxon>
        <taxon>eudicotyledons</taxon>
        <taxon>Gunneridae</taxon>
        <taxon>Pentapetalae</taxon>
        <taxon>rosids</taxon>
        <taxon>fabids</taxon>
        <taxon>Fabales</taxon>
        <taxon>Quillajaceae</taxon>
        <taxon>Quillaja</taxon>
    </lineage>
</organism>
<gene>
    <name evidence="1" type="ORF">O6P43_017578</name>
</gene>
<dbReference type="AlphaFoldDB" id="A0AAD7PNH9"/>
<dbReference type="EMBL" id="JARAOO010000007">
    <property type="protein sequence ID" value="KAJ7962336.1"/>
    <property type="molecule type" value="Genomic_DNA"/>
</dbReference>
<comment type="caution">
    <text evidence="1">The sequence shown here is derived from an EMBL/GenBank/DDBJ whole genome shotgun (WGS) entry which is preliminary data.</text>
</comment>
<evidence type="ECO:0000313" key="1">
    <source>
        <dbReference type="EMBL" id="KAJ7962336.1"/>
    </source>
</evidence>
<dbReference type="Proteomes" id="UP001163823">
    <property type="component" value="Chromosome 7"/>
</dbReference>
<dbReference type="PANTHER" id="PTHR43242">
    <property type="entry name" value="NAD(P)-BINDING ROSSMANN-FOLD SUPERFAMILY PROTEIN"/>
    <property type="match status" value="1"/>
</dbReference>
<dbReference type="PANTHER" id="PTHR43242:SF1">
    <property type="entry name" value="NAD(P)-BINDING ROSSMANN-FOLD SUPERFAMILY PROTEIN"/>
    <property type="match status" value="1"/>
</dbReference>
<name>A0AAD7PNH9_QUISA</name>
<dbReference type="KEGG" id="qsa:O6P43_017578"/>
<protein>
    <submittedName>
        <fullName evidence="1">Methionine adenosyltransferase 2 subunit beta</fullName>
    </submittedName>
</protein>
<accession>A0AAD7PNH9</accession>
<evidence type="ECO:0000313" key="2">
    <source>
        <dbReference type="Proteomes" id="UP001163823"/>
    </source>
</evidence>
<keyword evidence="2" id="KW-1185">Reference proteome</keyword>
<reference evidence="1" key="1">
    <citation type="journal article" date="2023" name="Science">
        <title>Elucidation of the pathway for biosynthesis of saponin adjuvants from the soapbark tree.</title>
        <authorList>
            <person name="Reed J."/>
            <person name="Orme A."/>
            <person name="El-Demerdash A."/>
            <person name="Owen C."/>
            <person name="Martin L.B.B."/>
            <person name="Misra R.C."/>
            <person name="Kikuchi S."/>
            <person name="Rejzek M."/>
            <person name="Martin A.C."/>
            <person name="Harkess A."/>
            <person name="Leebens-Mack J."/>
            <person name="Louveau T."/>
            <person name="Stephenson M.J."/>
            <person name="Osbourn A."/>
        </authorList>
    </citation>
    <scope>NUCLEOTIDE SEQUENCE</scope>
    <source>
        <strain evidence="1">S10</strain>
    </source>
</reference>
<proteinExistence type="predicted"/>
<sequence length="98" mass="11038">MFCIQESQMFPRPVYSFGSGSYCKILYAVYDHGEKSLYKEERENVPVIIYGKSKVAAEEFILEMKSGKISNFGPQAISPVPKPLPIQVLSLYTLLANL</sequence>